<dbReference type="Proteomes" id="UP001162164">
    <property type="component" value="Unassembled WGS sequence"/>
</dbReference>
<dbReference type="EMBL" id="JAPWTJ010000666">
    <property type="protein sequence ID" value="KAJ8976475.1"/>
    <property type="molecule type" value="Genomic_DNA"/>
</dbReference>
<sequence>MLGRMPKMDACTYLNLPNPTESDQSLFRRSSTTMLVDFGRDITSLKTLGGWKSSNVAEGYIEESLNNKVDVANIHSRKY</sequence>
<name>A0ABQ9JG02_9CUCU</name>
<evidence type="ECO:0000313" key="1">
    <source>
        <dbReference type="EMBL" id="KAJ8976475.1"/>
    </source>
</evidence>
<protein>
    <submittedName>
        <fullName evidence="1">Uncharacterized protein</fullName>
    </submittedName>
</protein>
<reference evidence="1" key="1">
    <citation type="journal article" date="2023" name="Insect Mol. Biol.">
        <title>Genome sequencing provides insights into the evolution of gene families encoding plant cell wall-degrading enzymes in longhorned beetles.</title>
        <authorList>
            <person name="Shin N.R."/>
            <person name="Okamura Y."/>
            <person name="Kirsch R."/>
            <person name="Pauchet Y."/>
        </authorList>
    </citation>
    <scope>NUCLEOTIDE SEQUENCE</scope>
    <source>
        <strain evidence="1">MMC_N1</strain>
    </source>
</reference>
<proteinExistence type="predicted"/>
<evidence type="ECO:0000313" key="2">
    <source>
        <dbReference type="Proteomes" id="UP001162164"/>
    </source>
</evidence>
<dbReference type="InterPro" id="IPR011010">
    <property type="entry name" value="DNA_brk_join_enz"/>
</dbReference>
<comment type="caution">
    <text evidence="1">The sequence shown here is derived from an EMBL/GenBank/DDBJ whole genome shotgun (WGS) entry which is preliminary data.</text>
</comment>
<organism evidence="1 2">
    <name type="scientific">Molorchus minor</name>
    <dbReference type="NCBI Taxonomy" id="1323400"/>
    <lineage>
        <taxon>Eukaryota</taxon>
        <taxon>Metazoa</taxon>
        <taxon>Ecdysozoa</taxon>
        <taxon>Arthropoda</taxon>
        <taxon>Hexapoda</taxon>
        <taxon>Insecta</taxon>
        <taxon>Pterygota</taxon>
        <taxon>Neoptera</taxon>
        <taxon>Endopterygota</taxon>
        <taxon>Coleoptera</taxon>
        <taxon>Polyphaga</taxon>
        <taxon>Cucujiformia</taxon>
        <taxon>Chrysomeloidea</taxon>
        <taxon>Cerambycidae</taxon>
        <taxon>Lamiinae</taxon>
        <taxon>Monochamini</taxon>
        <taxon>Molorchus</taxon>
    </lineage>
</organism>
<keyword evidence="2" id="KW-1185">Reference proteome</keyword>
<accession>A0ABQ9JG02</accession>
<dbReference type="SUPFAM" id="SSF56349">
    <property type="entry name" value="DNA breaking-rejoining enzymes"/>
    <property type="match status" value="1"/>
</dbReference>
<gene>
    <name evidence="1" type="ORF">NQ317_013696</name>
</gene>